<dbReference type="PANTHER" id="PTHR30265">
    <property type="entry name" value="RHO-INTERACTING TRANSCRIPTION TERMINATION FACTOR NUSG"/>
    <property type="match status" value="1"/>
</dbReference>
<keyword evidence="4 5" id="KW-0804">Transcription</keyword>
<dbReference type="Proteomes" id="UP000228495">
    <property type="component" value="Unassembled WGS sequence"/>
</dbReference>
<evidence type="ECO:0000256" key="1">
    <source>
        <dbReference type="ARBA" id="ARBA00022472"/>
    </source>
</evidence>
<dbReference type="InterPro" id="IPR006645">
    <property type="entry name" value="NGN-like_dom"/>
</dbReference>
<proteinExistence type="inferred from homology"/>
<dbReference type="Gene3D" id="3.30.70.940">
    <property type="entry name" value="NusG, N-terminal domain"/>
    <property type="match status" value="1"/>
</dbReference>
<dbReference type="SUPFAM" id="SSF50104">
    <property type="entry name" value="Translation proteins SH3-like domain"/>
    <property type="match status" value="1"/>
</dbReference>
<evidence type="ECO:0000256" key="7">
    <source>
        <dbReference type="RuleBase" id="RU000538"/>
    </source>
</evidence>
<dbReference type="SUPFAM" id="SSF82679">
    <property type="entry name" value="N-utilization substance G protein NusG, N-terminal domain"/>
    <property type="match status" value="1"/>
</dbReference>
<feature type="domain" description="KOW" evidence="10">
    <location>
        <begin position="168"/>
        <end position="195"/>
    </location>
</feature>
<evidence type="ECO:0000256" key="4">
    <source>
        <dbReference type="ARBA" id="ARBA00023163"/>
    </source>
</evidence>
<name>A0A2H0BJ11_UNCKA</name>
<keyword evidence="1 5" id="KW-0806">Transcription termination</keyword>
<evidence type="ECO:0000256" key="2">
    <source>
        <dbReference type="ARBA" id="ARBA00022814"/>
    </source>
</evidence>
<dbReference type="PANTHER" id="PTHR30265:SF2">
    <property type="entry name" value="TRANSCRIPTION TERMINATION_ANTITERMINATION PROTEIN NUSG"/>
    <property type="match status" value="1"/>
</dbReference>
<feature type="compositionally biased region" description="Basic and acidic residues" evidence="8">
    <location>
        <begin position="30"/>
        <end position="43"/>
    </location>
</feature>
<dbReference type="CDD" id="cd06091">
    <property type="entry name" value="KOW_NusG"/>
    <property type="match status" value="1"/>
</dbReference>
<keyword evidence="2 5" id="KW-0889">Transcription antitermination</keyword>
<dbReference type="EMBL" id="PCSU01000001">
    <property type="protein sequence ID" value="PIP56988.1"/>
    <property type="molecule type" value="Genomic_DNA"/>
</dbReference>
<dbReference type="NCBIfam" id="TIGR00922">
    <property type="entry name" value="nusG"/>
    <property type="match status" value="1"/>
</dbReference>
<feature type="region of interest" description="Disordered" evidence="8">
    <location>
        <begin position="1"/>
        <end position="43"/>
    </location>
</feature>
<gene>
    <name evidence="5" type="primary">nusG</name>
    <name evidence="11" type="ORF">COX05_00065</name>
</gene>
<dbReference type="InterPro" id="IPR043425">
    <property type="entry name" value="NusG-like"/>
</dbReference>
<evidence type="ECO:0000256" key="8">
    <source>
        <dbReference type="SAM" id="MobiDB-lite"/>
    </source>
</evidence>
<dbReference type="GO" id="GO:0005829">
    <property type="term" value="C:cytosol"/>
    <property type="evidence" value="ECO:0007669"/>
    <property type="project" value="TreeGrafter"/>
</dbReference>
<dbReference type="GO" id="GO:0031564">
    <property type="term" value="P:transcription antitermination"/>
    <property type="evidence" value="ECO:0007669"/>
    <property type="project" value="UniProtKB-UniRule"/>
</dbReference>
<accession>A0A2H0BJ11</accession>
<dbReference type="GO" id="GO:0032784">
    <property type="term" value="P:regulation of DNA-templated transcription elongation"/>
    <property type="evidence" value="ECO:0007669"/>
    <property type="project" value="InterPro"/>
</dbReference>
<feature type="compositionally biased region" description="Basic and acidic residues" evidence="8">
    <location>
        <begin position="1"/>
        <end position="14"/>
    </location>
</feature>
<dbReference type="InterPro" id="IPR047050">
    <property type="entry name" value="NGN"/>
</dbReference>
<dbReference type="FunFam" id="2.30.30.30:FF:000002">
    <property type="entry name" value="Transcription termination/antitermination factor NusG"/>
    <property type="match status" value="1"/>
</dbReference>
<dbReference type="AlphaFoldDB" id="A0A2H0BJ11"/>
<organism evidence="11 12">
    <name type="scientific">candidate division WWE3 bacterium CG22_combo_CG10-13_8_21_14_all_39_12</name>
    <dbReference type="NCBI Taxonomy" id="1975094"/>
    <lineage>
        <taxon>Bacteria</taxon>
        <taxon>Katanobacteria</taxon>
    </lineage>
</organism>
<dbReference type="InterPro" id="IPR036735">
    <property type="entry name" value="NGN_dom_sf"/>
</dbReference>
<comment type="function">
    <text evidence="5 7">Participates in transcription elongation, termination and antitermination.</text>
</comment>
<evidence type="ECO:0000256" key="3">
    <source>
        <dbReference type="ARBA" id="ARBA00023015"/>
    </source>
</evidence>
<protein>
    <recommendedName>
        <fullName evidence="5 6">Transcription termination/antitermination protein NusG</fullName>
    </recommendedName>
</protein>
<dbReference type="CDD" id="cd09891">
    <property type="entry name" value="NGN_Bact_1"/>
    <property type="match status" value="1"/>
</dbReference>
<evidence type="ECO:0000313" key="12">
    <source>
        <dbReference type="Proteomes" id="UP000228495"/>
    </source>
</evidence>
<dbReference type="GO" id="GO:0006353">
    <property type="term" value="P:DNA-templated transcription termination"/>
    <property type="evidence" value="ECO:0007669"/>
    <property type="project" value="UniProtKB-UniRule"/>
</dbReference>
<sequence>MDEQIVKTTEEEKPTPQVEVTEEITATTTDGRETNDDAPKRNRFDRPKDEFKWYVAHTYSGHEMKVEINLKKRLESFGITDLVQEIFIPTQDKIEVKEGKRREVTERMFPGYVLVKMILNDETFSAVKGTPGVTAFVGIENKATPLTEKQVEAIKHFTEQDAPQYEAQFSIGEGVKIIDGPFNDFVGTVEEIDQEKGKIKVLVSIFGRETPVELDFLQVGKL</sequence>
<dbReference type="SMART" id="SM00738">
    <property type="entry name" value="NGN"/>
    <property type="match status" value="1"/>
</dbReference>
<evidence type="ECO:0000259" key="9">
    <source>
        <dbReference type="SMART" id="SM00738"/>
    </source>
</evidence>
<evidence type="ECO:0000259" key="10">
    <source>
        <dbReference type="SMART" id="SM00739"/>
    </source>
</evidence>
<dbReference type="PRINTS" id="PR00338">
    <property type="entry name" value="NUSGTNSCPFCT"/>
</dbReference>
<reference evidence="11 12" key="1">
    <citation type="submission" date="2017-09" db="EMBL/GenBank/DDBJ databases">
        <title>Depth-based differentiation of microbial function through sediment-hosted aquifers and enrichment of novel symbionts in the deep terrestrial subsurface.</title>
        <authorList>
            <person name="Probst A.J."/>
            <person name="Ladd B."/>
            <person name="Jarett J.K."/>
            <person name="Geller-Mcgrath D.E."/>
            <person name="Sieber C.M."/>
            <person name="Emerson J.B."/>
            <person name="Anantharaman K."/>
            <person name="Thomas B.C."/>
            <person name="Malmstrom R."/>
            <person name="Stieglmeier M."/>
            <person name="Klingl A."/>
            <person name="Woyke T."/>
            <person name="Ryan C.M."/>
            <person name="Banfield J.F."/>
        </authorList>
    </citation>
    <scope>NUCLEOTIDE SEQUENCE [LARGE SCALE GENOMIC DNA]</scope>
    <source>
        <strain evidence="11">CG22_combo_CG10-13_8_21_14_all_39_12</strain>
    </source>
</reference>
<dbReference type="HAMAP" id="MF_00948">
    <property type="entry name" value="NusG"/>
    <property type="match status" value="1"/>
</dbReference>
<dbReference type="InterPro" id="IPR001062">
    <property type="entry name" value="Transcrpt_antiterm_NusG"/>
</dbReference>
<evidence type="ECO:0000256" key="6">
    <source>
        <dbReference type="NCBIfam" id="TIGR00922"/>
    </source>
</evidence>
<dbReference type="GO" id="GO:0006354">
    <property type="term" value="P:DNA-templated transcription elongation"/>
    <property type="evidence" value="ECO:0007669"/>
    <property type="project" value="UniProtKB-UniRule"/>
</dbReference>
<dbReference type="Gene3D" id="2.30.30.30">
    <property type="match status" value="1"/>
</dbReference>
<evidence type="ECO:0000256" key="5">
    <source>
        <dbReference type="HAMAP-Rule" id="MF_00948"/>
    </source>
</evidence>
<dbReference type="SMART" id="SM00739">
    <property type="entry name" value="KOW"/>
    <property type="match status" value="1"/>
</dbReference>
<comment type="caution">
    <text evidence="11">The sequence shown here is derived from an EMBL/GenBank/DDBJ whole genome shotgun (WGS) entry which is preliminary data.</text>
</comment>
<dbReference type="InterPro" id="IPR008991">
    <property type="entry name" value="Translation_prot_SH3-like_sf"/>
</dbReference>
<dbReference type="PROSITE" id="PS01014">
    <property type="entry name" value="NUSG"/>
    <property type="match status" value="1"/>
</dbReference>
<keyword evidence="3 5" id="KW-0805">Transcription regulation</keyword>
<dbReference type="InterPro" id="IPR014722">
    <property type="entry name" value="Rib_uL2_dom2"/>
</dbReference>
<dbReference type="Pfam" id="PF02357">
    <property type="entry name" value="NusG"/>
    <property type="match status" value="1"/>
</dbReference>
<dbReference type="InterPro" id="IPR005824">
    <property type="entry name" value="KOW"/>
</dbReference>
<feature type="domain" description="NusG-like N-terminal" evidence="9">
    <location>
        <begin position="50"/>
        <end position="158"/>
    </location>
</feature>
<dbReference type="InterPro" id="IPR015869">
    <property type="entry name" value="Transcrpt_antiterm_NusG_bac_CS"/>
</dbReference>
<evidence type="ECO:0000313" key="11">
    <source>
        <dbReference type="EMBL" id="PIP56988.1"/>
    </source>
</evidence>
<comment type="similarity">
    <text evidence="5 7">Belongs to the NusG family.</text>
</comment>